<keyword evidence="3" id="KW-1185">Reference proteome</keyword>
<accession>A0A157SCU4</accession>
<reference evidence="2 3" key="1">
    <citation type="submission" date="2016-04" db="EMBL/GenBank/DDBJ databases">
        <authorList>
            <consortium name="Pathogen Informatics"/>
        </authorList>
    </citation>
    <scope>NUCLEOTIDE SEQUENCE [LARGE SCALE GENOMIC DNA]</scope>
    <source>
        <strain evidence="2 3">H050680373</strain>
    </source>
</reference>
<feature type="region of interest" description="Disordered" evidence="1">
    <location>
        <begin position="1"/>
        <end position="37"/>
    </location>
</feature>
<dbReference type="Proteomes" id="UP000076848">
    <property type="component" value="Unassembled WGS sequence"/>
</dbReference>
<evidence type="ECO:0000256" key="1">
    <source>
        <dbReference type="SAM" id="MobiDB-lite"/>
    </source>
</evidence>
<feature type="compositionally biased region" description="Basic and acidic residues" evidence="1">
    <location>
        <begin position="11"/>
        <end position="28"/>
    </location>
</feature>
<dbReference type="STRING" id="288768.SAMEA3906486_01915"/>
<evidence type="ECO:0000313" key="3">
    <source>
        <dbReference type="Proteomes" id="UP000076848"/>
    </source>
</evidence>
<protein>
    <submittedName>
        <fullName evidence="2">Uncharacterized protein</fullName>
    </submittedName>
</protein>
<organism evidence="2 3">
    <name type="scientific">Bordetella ansorpii</name>
    <dbReference type="NCBI Taxonomy" id="288768"/>
    <lineage>
        <taxon>Bacteria</taxon>
        <taxon>Pseudomonadati</taxon>
        <taxon>Pseudomonadota</taxon>
        <taxon>Betaproteobacteria</taxon>
        <taxon>Burkholderiales</taxon>
        <taxon>Alcaligenaceae</taxon>
        <taxon>Bordetella</taxon>
    </lineage>
</organism>
<dbReference type="EMBL" id="FKIF01000003">
    <property type="protein sequence ID" value="SAI68245.1"/>
    <property type="molecule type" value="Genomic_DNA"/>
</dbReference>
<name>A0A157SCU4_9BORD</name>
<evidence type="ECO:0000313" key="2">
    <source>
        <dbReference type="EMBL" id="SAI68245.1"/>
    </source>
</evidence>
<dbReference type="AlphaFoldDB" id="A0A157SCU4"/>
<proteinExistence type="predicted"/>
<sequence length="37" mass="4107">MHGRAAGENAAFHRDARAPEKPQDRETAIEPSCIHVH</sequence>
<gene>
    <name evidence="2" type="ORF">SAMEA3906486_01915</name>
</gene>